<sequence length="284" mass="31663">MKHSYLTGKEKMIRAGLVVLFSLVALVALFPVISLVVAAFSPSSDLMRFGLTAQLFFSSFSMDNFQSLFGGEAGAYWRWYVNSLIISIVLIVLSLFFSSMVGYALALYEFKGKRFIFVLVLLILMIPFEILMLPLYTMMVNLRLVDSYLGVMLPLIVAPIAVFFFRQYCLGLPKELMESGRVDGCTEFGIFARIMAPLMLPSFAAMAILQGLASWNNFLWPLIVLRSNDMFTLPVGLATLLTPYGNNYQVLFSGSVMAIIPIIVLFLFFQRFFIAGLTSGGVKG</sequence>
<dbReference type="AlphaFoldDB" id="A0A2W0H2E9"/>
<dbReference type="EMBL" id="PDOF01000003">
    <property type="protein sequence ID" value="PYZ95963.1"/>
    <property type="molecule type" value="Genomic_DNA"/>
</dbReference>
<dbReference type="InterPro" id="IPR035906">
    <property type="entry name" value="MetI-like_sf"/>
</dbReference>
<dbReference type="SUPFAM" id="SSF161098">
    <property type="entry name" value="MetI-like"/>
    <property type="match status" value="1"/>
</dbReference>
<dbReference type="Proteomes" id="UP000248066">
    <property type="component" value="Unassembled WGS sequence"/>
</dbReference>
<dbReference type="GO" id="GO:0055085">
    <property type="term" value="P:transmembrane transport"/>
    <property type="evidence" value="ECO:0007669"/>
    <property type="project" value="InterPro"/>
</dbReference>
<feature type="transmembrane region" description="Helical" evidence="7">
    <location>
        <begin position="148"/>
        <end position="169"/>
    </location>
</feature>
<keyword evidence="5 7" id="KW-1133">Transmembrane helix</keyword>
<dbReference type="InterPro" id="IPR000515">
    <property type="entry name" value="MetI-like"/>
</dbReference>
<dbReference type="PROSITE" id="PS50928">
    <property type="entry name" value="ABC_TM1"/>
    <property type="match status" value="1"/>
</dbReference>
<comment type="caution">
    <text evidence="9">The sequence shown here is derived from an EMBL/GenBank/DDBJ whole genome shotgun (WGS) entry which is preliminary data.</text>
</comment>
<organism evidence="9 10">
    <name type="scientific">Alteribacter lacisalsi</name>
    <dbReference type="NCBI Taxonomy" id="2045244"/>
    <lineage>
        <taxon>Bacteria</taxon>
        <taxon>Bacillati</taxon>
        <taxon>Bacillota</taxon>
        <taxon>Bacilli</taxon>
        <taxon>Bacillales</taxon>
        <taxon>Bacillaceae</taxon>
        <taxon>Alteribacter</taxon>
    </lineage>
</organism>
<comment type="subcellular location">
    <subcellularLocation>
        <location evidence="1 7">Cell membrane</location>
        <topology evidence="1 7">Multi-pass membrane protein</topology>
    </subcellularLocation>
</comment>
<evidence type="ECO:0000256" key="7">
    <source>
        <dbReference type="RuleBase" id="RU363032"/>
    </source>
</evidence>
<comment type="similarity">
    <text evidence="7">Belongs to the binding-protein-dependent transport system permease family.</text>
</comment>
<evidence type="ECO:0000256" key="6">
    <source>
        <dbReference type="ARBA" id="ARBA00023136"/>
    </source>
</evidence>
<feature type="transmembrane region" description="Helical" evidence="7">
    <location>
        <begin position="190"/>
        <end position="213"/>
    </location>
</feature>
<keyword evidence="3" id="KW-1003">Cell membrane</keyword>
<dbReference type="PANTHER" id="PTHR43744:SF2">
    <property type="entry name" value="ARABINOOLIGOSACCHARIDES TRANSPORT SYSTEM PERMEASE PROTEIN ARAQ"/>
    <property type="match status" value="1"/>
</dbReference>
<keyword evidence="10" id="KW-1185">Reference proteome</keyword>
<dbReference type="OrthoDB" id="9771544at2"/>
<evidence type="ECO:0000256" key="2">
    <source>
        <dbReference type="ARBA" id="ARBA00022448"/>
    </source>
</evidence>
<reference evidence="9 10" key="1">
    <citation type="submission" date="2017-10" db="EMBL/GenBank/DDBJ databases">
        <title>Bacillus sp. nov., a halophilic bacterium isolated from a Yangshapao Lake.</title>
        <authorList>
            <person name="Wang H."/>
        </authorList>
    </citation>
    <scope>NUCLEOTIDE SEQUENCE [LARGE SCALE GENOMIC DNA]</scope>
    <source>
        <strain evidence="9 10">YSP-3</strain>
    </source>
</reference>
<dbReference type="Pfam" id="PF00528">
    <property type="entry name" value="BPD_transp_1"/>
    <property type="match status" value="1"/>
</dbReference>
<dbReference type="GO" id="GO:0005886">
    <property type="term" value="C:plasma membrane"/>
    <property type="evidence" value="ECO:0007669"/>
    <property type="project" value="UniProtKB-SubCell"/>
</dbReference>
<keyword evidence="2 7" id="KW-0813">Transport</keyword>
<keyword evidence="4 7" id="KW-0812">Transmembrane</keyword>
<dbReference type="PANTHER" id="PTHR43744">
    <property type="entry name" value="ABC TRANSPORTER PERMEASE PROTEIN MG189-RELATED-RELATED"/>
    <property type="match status" value="1"/>
</dbReference>
<dbReference type="CDD" id="cd06261">
    <property type="entry name" value="TM_PBP2"/>
    <property type="match status" value="1"/>
</dbReference>
<evidence type="ECO:0000259" key="8">
    <source>
        <dbReference type="PROSITE" id="PS50928"/>
    </source>
</evidence>
<gene>
    <name evidence="9" type="ORF">CR205_16445</name>
</gene>
<evidence type="ECO:0000256" key="3">
    <source>
        <dbReference type="ARBA" id="ARBA00022475"/>
    </source>
</evidence>
<accession>A0A2W0H2E9</accession>
<evidence type="ECO:0000313" key="9">
    <source>
        <dbReference type="EMBL" id="PYZ95963.1"/>
    </source>
</evidence>
<keyword evidence="6 7" id="KW-0472">Membrane</keyword>
<protein>
    <submittedName>
        <fullName evidence="9">Arabinose transporter permease</fullName>
    </submittedName>
</protein>
<evidence type="ECO:0000256" key="4">
    <source>
        <dbReference type="ARBA" id="ARBA00022692"/>
    </source>
</evidence>
<proteinExistence type="inferred from homology"/>
<evidence type="ECO:0000256" key="5">
    <source>
        <dbReference type="ARBA" id="ARBA00022989"/>
    </source>
</evidence>
<dbReference type="RefSeq" id="WP_110521241.1">
    <property type="nucleotide sequence ID" value="NZ_PDOF01000003.1"/>
</dbReference>
<feature type="domain" description="ABC transmembrane type-1" evidence="8">
    <location>
        <begin position="80"/>
        <end position="269"/>
    </location>
</feature>
<feature type="transmembrane region" description="Helical" evidence="7">
    <location>
        <begin position="84"/>
        <end position="108"/>
    </location>
</feature>
<evidence type="ECO:0000256" key="1">
    <source>
        <dbReference type="ARBA" id="ARBA00004651"/>
    </source>
</evidence>
<name>A0A2W0H2E9_9BACI</name>
<dbReference type="Gene3D" id="1.10.3720.10">
    <property type="entry name" value="MetI-like"/>
    <property type="match status" value="1"/>
</dbReference>
<evidence type="ECO:0000313" key="10">
    <source>
        <dbReference type="Proteomes" id="UP000248066"/>
    </source>
</evidence>
<feature type="transmembrane region" description="Helical" evidence="7">
    <location>
        <begin position="115"/>
        <end position="136"/>
    </location>
</feature>
<feature type="transmembrane region" description="Helical" evidence="7">
    <location>
        <begin position="250"/>
        <end position="269"/>
    </location>
</feature>